<keyword evidence="4" id="KW-0808">Transferase</keyword>
<feature type="domain" description="Glycosyltransferase 2-like" evidence="6">
    <location>
        <begin position="37"/>
        <end position="210"/>
    </location>
</feature>
<name>D5FNL9_9BACT</name>
<dbReference type="GO" id="GO:0016757">
    <property type="term" value="F:glycosyltransferase activity"/>
    <property type="evidence" value="ECO:0007669"/>
    <property type="project" value="UniProtKB-KW"/>
</dbReference>
<sequence>MGKDNILKRSFHHSKFENIKELVKIKEKQDVKISLAFPSLNEEKTIGKEIIIMNTELMEKYPLLDEIAVIDSGSEDETVSIAKEYGAKVFYSSDILPEYGFYKGKGENLWKSLYALNGDIIVWVDSDIENIHPKFVYGLVGALLNYPEIGYVKAFYDRPIVGKSAMQPTGGGRVTELVARPLFSLFYPELSTIIQPLSGEYAGRREILEKLPFFVGYGVQIAHLIDISEKFGTEIIAQVDLELRIHDNQPLHSLSKMAFELTKVVLERLEKYGKLDLNTELNDKHLMIQKKENEKILVPTEILSVERPPIITIPEYKEKFSKEEKV</sequence>
<evidence type="ECO:0000256" key="1">
    <source>
        <dbReference type="ARBA" id="ARBA00001946"/>
    </source>
</evidence>
<reference evidence="7" key="1">
    <citation type="submission" date="2009-03" db="EMBL/GenBank/DDBJ databases">
        <title>Alternative pathways for the synthesis of the rare compatible solute mannosyl-alpha-1,2-glucosylglycerate in Petrotoga mobilis.</title>
        <authorList>
            <person name="Fernandes C."/>
            <person name="Mendes V."/>
            <person name="Costa J."/>
            <person name="Empadinhas N."/>
            <person name="Lamosa P."/>
            <person name="Borges N."/>
            <person name="Santos H."/>
            <person name="da Costa M.S."/>
        </authorList>
    </citation>
    <scope>NUCLEOTIDE SEQUENCE</scope>
</reference>
<dbReference type="InterPro" id="IPR029044">
    <property type="entry name" value="Nucleotide-diphossugar_trans"/>
</dbReference>
<gene>
    <name evidence="7" type="primary">gpgS</name>
</gene>
<accession>D5FNL9</accession>
<dbReference type="EMBL" id="FJ823435">
    <property type="protein sequence ID" value="ACZ57772.1"/>
    <property type="molecule type" value="Genomic_DNA"/>
</dbReference>
<keyword evidence="5" id="KW-0460">Magnesium</keyword>
<dbReference type="PANTHER" id="PTHR48090:SF10">
    <property type="entry name" value="GLUCOSYL-3-PHOSPHOGLYCERATE SYNTHASE"/>
    <property type="match status" value="1"/>
</dbReference>
<dbReference type="SUPFAM" id="SSF53448">
    <property type="entry name" value="Nucleotide-diphospho-sugar transferases"/>
    <property type="match status" value="1"/>
</dbReference>
<evidence type="ECO:0000256" key="5">
    <source>
        <dbReference type="ARBA" id="ARBA00022842"/>
    </source>
</evidence>
<dbReference type="CAZy" id="GT81">
    <property type="family name" value="Glycosyltransferase Family 81"/>
</dbReference>
<comment type="cofactor">
    <cofactor evidence="1">
        <name>Mg(2+)</name>
        <dbReference type="ChEBI" id="CHEBI:18420"/>
    </cofactor>
</comment>
<dbReference type="Gene3D" id="3.90.550.10">
    <property type="entry name" value="Spore Coat Polysaccharide Biosynthesis Protein SpsA, Chain A"/>
    <property type="match status" value="1"/>
</dbReference>
<comment type="similarity">
    <text evidence="2">Belongs to the glycosyltransferase 2 family.</text>
</comment>
<organism evidence="7">
    <name type="scientific">Petrotoga miotherma</name>
    <dbReference type="NCBI Taxonomy" id="28237"/>
    <lineage>
        <taxon>Bacteria</taxon>
        <taxon>Thermotogati</taxon>
        <taxon>Thermotogota</taxon>
        <taxon>Thermotogae</taxon>
        <taxon>Petrotogales</taxon>
        <taxon>Petrotogaceae</taxon>
        <taxon>Petrotoga</taxon>
    </lineage>
</organism>
<evidence type="ECO:0000256" key="4">
    <source>
        <dbReference type="ARBA" id="ARBA00022679"/>
    </source>
</evidence>
<dbReference type="InterPro" id="IPR050256">
    <property type="entry name" value="Glycosyltransferase_2"/>
</dbReference>
<dbReference type="PANTHER" id="PTHR48090">
    <property type="entry name" value="UNDECAPRENYL-PHOSPHATE 4-DEOXY-4-FORMAMIDO-L-ARABINOSE TRANSFERASE-RELATED"/>
    <property type="match status" value="1"/>
</dbReference>
<dbReference type="AlphaFoldDB" id="D5FNL9"/>
<proteinExistence type="inferred from homology"/>
<keyword evidence="3" id="KW-0328">Glycosyltransferase</keyword>
<evidence type="ECO:0000259" key="6">
    <source>
        <dbReference type="Pfam" id="PF00535"/>
    </source>
</evidence>
<dbReference type="InterPro" id="IPR001173">
    <property type="entry name" value="Glyco_trans_2-like"/>
</dbReference>
<protein>
    <submittedName>
        <fullName evidence="7">Glucosyl-3-phosphoglycerate synthase</fullName>
    </submittedName>
</protein>
<evidence type="ECO:0000256" key="2">
    <source>
        <dbReference type="ARBA" id="ARBA00006739"/>
    </source>
</evidence>
<evidence type="ECO:0000313" key="7">
    <source>
        <dbReference type="EMBL" id="ACZ57772.1"/>
    </source>
</evidence>
<dbReference type="Pfam" id="PF00535">
    <property type="entry name" value="Glycos_transf_2"/>
    <property type="match status" value="1"/>
</dbReference>
<dbReference type="NCBIfam" id="NF010496">
    <property type="entry name" value="PRK13915.1"/>
    <property type="match status" value="1"/>
</dbReference>
<evidence type="ECO:0000256" key="3">
    <source>
        <dbReference type="ARBA" id="ARBA00022676"/>
    </source>
</evidence>